<dbReference type="PROSITE" id="PS01359">
    <property type="entry name" value="ZF_PHD_1"/>
    <property type="match status" value="1"/>
</dbReference>
<dbReference type="InterPro" id="IPR018957">
    <property type="entry name" value="Znf_C3HC4_RING-type"/>
</dbReference>
<gene>
    <name evidence="8" type="ORF">WA026_007338</name>
</gene>
<dbReference type="InterPro" id="IPR048695">
    <property type="entry name" value="SHPRH_helical_2nd"/>
</dbReference>
<dbReference type="InterPro" id="IPR048686">
    <property type="entry name" value="SHPRH_helical_1st"/>
</dbReference>
<dbReference type="GO" id="GO:0005634">
    <property type="term" value="C:nucleus"/>
    <property type="evidence" value="ECO:0007669"/>
    <property type="project" value="UniProtKB-ARBA"/>
</dbReference>
<feature type="compositionally biased region" description="Basic residues" evidence="5">
    <location>
        <begin position="1"/>
        <end position="13"/>
    </location>
</feature>
<dbReference type="Pfam" id="PF21325">
    <property type="entry name" value="SHPRH_helical-1st"/>
    <property type="match status" value="1"/>
</dbReference>
<dbReference type="InterPro" id="IPR001841">
    <property type="entry name" value="Znf_RING"/>
</dbReference>
<keyword evidence="9" id="KW-1185">Reference proteome</keyword>
<dbReference type="SUPFAM" id="SSF57903">
    <property type="entry name" value="FYVE/PHD zinc finger"/>
    <property type="match status" value="1"/>
</dbReference>
<dbReference type="GO" id="GO:0008270">
    <property type="term" value="F:zinc ion binding"/>
    <property type="evidence" value="ECO:0007669"/>
    <property type="project" value="UniProtKB-KW"/>
</dbReference>
<evidence type="ECO:0000256" key="2">
    <source>
        <dbReference type="ARBA" id="ARBA00022771"/>
    </source>
</evidence>
<reference evidence="8 9" key="1">
    <citation type="submission" date="2023-03" db="EMBL/GenBank/DDBJ databases">
        <title>Genome insight into feeding habits of ladybird beetles.</title>
        <authorList>
            <person name="Li H.-S."/>
            <person name="Huang Y.-H."/>
            <person name="Pang H."/>
        </authorList>
    </citation>
    <scope>NUCLEOTIDE SEQUENCE [LARGE SCALE GENOMIC DNA]</scope>
    <source>
        <strain evidence="8">SYSU_2023b</strain>
        <tissue evidence="8">Whole body</tissue>
    </source>
</reference>
<evidence type="ECO:0000259" key="6">
    <source>
        <dbReference type="PROSITE" id="PS50089"/>
    </source>
</evidence>
<dbReference type="InterPro" id="IPR014001">
    <property type="entry name" value="Helicase_ATP-bd"/>
</dbReference>
<keyword evidence="3" id="KW-0862">Zinc</keyword>
<dbReference type="Gene3D" id="3.30.40.10">
    <property type="entry name" value="Zinc/RING finger domain, C3HC4 (zinc finger)"/>
    <property type="match status" value="1"/>
</dbReference>
<dbReference type="EMBL" id="JARQZJ010000093">
    <property type="protein sequence ID" value="KAK9884497.1"/>
    <property type="molecule type" value="Genomic_DNA"/>
</dbReference>
<dbReference type="Proteomes" id="UP001431783">
    <property type="component" value="Unassembled WGS sequence"/>
</dbReference>
<evidence type="ECO:0000256" key="3">
    <source>
        <dbReference type="ARBA" id="ARBA00022833"/>
    </source>
</evidence>
<dbReference type="Pfam" id="PF00097">
    <property type="entry name" value="zf-C3HC4"/>
    <property type="match status" value="1"/>
</dbReference>
<dbReference type="PROSITE" id="PS51192">
    <property type="entry name" value="HELICASE_ATP_BIND_1"/>
    <property type="match status" value="1"/>
</dbReference>
<name>A0AAW1UVK4_9CUCU</name>
<evidence type="ECO:0000256" key="1">
    <source>
        <dbReference type="ARBA" id="ARBA00022723"/>
    </source>
</evidence>
<dbReference type="GO" id="GO:0000209">
    <property type="term" value="P:protein polyubiquitination"/>
    <property type="evidence" value="ECO:0007669"/>
    <property type="project" value="TreeGrafter"/>
</dbReference>
<evidence type="ECO:0008006" key="10">
    <source>
        <dbReference type="Google" id="ProtNLM"/>
    </source>
</evidence>
<feature type="domain" description="Helicase ATP-binding" evidence="7">
    <location>
        <begin position="425"/>
        <end position="577"/>
    </location>
</feature>
<feature type="region of interest" description="Disordered" evidence="5">
    <location>
        <begin position="1"/>
        <end position="26"/>
    </location>
</feature>
<dbReference type="Pfam" id="PF00176">
    <property type="entry name" value="SNF2-rel_dom"/>
    <property type="match status" value="1"/>
</dbReference>
<evidence type="ECO:0000256" key="5">
    <source>
        <dbReference type="SAM" id="MobiDB-lite"/>
    </source>
</evidence>
<evidence type="ECO:0000259" key="7">
    <source>
        <dbReference type="PROSITE" id="PS51192"/>
    </source>
</evidence>
<evidence type="ECO:0000313" key="8">
    <source>
        <dbReference type="EMBL" id="KAK9884497.1"/>
    </source>
</evidence>
<dbReference type="SUPFAM" id="SSF52540">
    <property type="entry name" value="P-loop containing nucleoside triphosphate hydrolases"/>
    <property type="match status" value="1"/>
</dbReference>
<dbReference type="PROSITE" id="PS00518">
    <property type="entry name" value="ZF_RING_1"/>
    <property type="match status" value="1"/>
</dbReference>
<dbReference type="InterPro" id="IPR027417">
    <property type="entry name" value="P-loop_NTPase"/>
</dbReference>
<organism evidence="8 9">
    <name type="scientific">Henosepilachna vigintioctopunctata</name>
    <dbReference type="NCBI Taxonomy" id="420089"/>
    <lineage>
        <taxon>Eukaryota</taxon>
        <taxon>Metazoa</taxon>
        <taxon>Ecdysozoa</taxon>
        <taxon>Arthropoda</taxon>
        <taxon>Hexapoda</taxon>
        <taxon>Insecta</taxon>
        <taxon>Pterygota</taxon>
        <taxon>Neoptera</taxon>
        <taxon>Endopterygota</taxon>
        <taxon>Coleoptera</taxon>
        <taxon>Polyphaga</taxon>
        <taxon>Cucujiformia</taxon>
        <taxon>Coccinelloidea</taxon>
        <taxon>Coccinellidae</taxon>
        <taxon>Epilachninae</taxon>
        <taxon>Epilachnini</taxon>
        <taxon>Henosepilachna</taxon>
    </lineage>
</organism>
<evidence type="ECO:0000313" key="9">
    <source>
        <dbReference type="Proteomes" id="UP001431783"/>
    </source>
</evidence>
<dbReference type="SUPFAM" id="SSF57850">
    <property type="entry name" value="RING/U-box"/>
    <property type="match status" value="1"/>
</dbReference>
<dbReference type="Gene3D" id="3.40.50.10810">
    <property type="entry name" value="Tandem AAA-ATPase domain"/>
    <property type="match status" value="2"/>
</dbReference>
<protein>
    <recommendedName>
        <fullName evidence="10">E3 ubiquitin-protein ligase SHPRH</fullName>
    </recommendedName>
</protein>
<dbReference type="InterPro" id="IPR019786">
    <property type="entry name" value="Zinc_finger_PHD-type_CS"/>
</dbReference>
<dbReference type="InterPro" id="IPR038718">
    <property type="entry name" value="SNF2-like_sf"/>
</dbReference>
<keyword evidence="1" id="KW-0479">Metal-binding</keyword>
<dbReference type="PROSITE" id="PS50089">
    <property type="entry name" value="ZF_RING_2"/>
    <property type="match status" value="1"/>
</dbReference>
<proteinExistence type="predicted"/>
<keyword evidence="2 4" id="KW-0863">Zinc-finger</keyword>
<dbReference type="InterPro" id="IPR011011">
    <property type="entry name" value="Znf_FYVE_PHD"/>
</dbReference>
<comment type="caution">
    <text evidence="8">The sequence shown here is derived from an EMBL/GenBank/DDBJ whole genome shotgun (WGS) entry which is preliminary data.</text>
</comment>
<dbReference type="InterPro" id="IPR000330">
    <property type="entry name" value="SNF2_N"/>
</dbReference>
<dbReference type="InterPro" id="IPR013083">
    <property type="entry name" value="Znf_RING/FYVE/PHD"/>
</dbReference>
<dbReference type="GO" id="GO:0006974">
    <property type="term" value="P:DNA damage response"/>
    <property type="evidence" value="ECO:0007669"/>
    <property type="project" value="TreeGrafter"/>
</dbReference>
<accession>A0AAW1UVK4</accession>
<dbReference type="InterPro" id="IPR052583">
    <property type="entry name" value="ATP-helicase/E3_Ub-Ligase"/>
</dbReference>
<dbReference type="InterPro" id="IPR017907">
    <property type="entry name" value="Znf_RING_CS"/>
</dbReference>
<dbReference type="GO" id="GO:0005524">
    <property type="term" value="F:ATP binding"/>
    <property type="evidence" value="ECO:0007669"/>
    <property type="project" value="InterPro"/>
</dbReference>
<sequence length="1309" mass="151317">MRKKSHSIRRKLTSAKNPSKSSKDKGQLLNTVCNKDFFIGRILLGTTFNCPPDKYVKCRISFLCIPEEIDRIHLLFDEISLIITLIIDTEVLKEITMVNIFSFHFSLSGEDLFADIHFRDLPLPKFNTRIGNCLKTIFSMTHSINLSEDKNLCTRNLCGMQETNELYRLLGESRIKFDDMNSEQVQHSSLKPILRPYQKDAVRWMMSREQHNETQESLHPLYTPLKLPSGLEIFFDKYSGHIIPTKPVVASSTNGGILAEEMGLGKTVEFLALILNHPLIDEEDKKHLSHMMTSSDSEIDDLEDLPVFKKQPKKISQHKMKKIEANSSSSTFVDKSKEIEVPEDWVKNYKNKSNTWIALDLWYKNALSEVNHKPSRHVSSVECVCGSTHNDDLIKCVDCEKFQHKQCVGFELRFGSFRCSSCWLQQPLVETRATLIVTPVSLRTQWCNEIKKHVNQKLRVLVYEGSNKNPVYPNYLREFDIVITTYSVLQSEFRLTEKGQSFELRKKRKYDYPGSPLSRIKWWRLCLDEAQTVETPGKIVSAMARKLSAQYRWAVTGTPISKDISDLFGLLDYLQFEPYNDFESWINLLYNPYLNGNVGPLSSYLSKIMWRSSKAEVIDQIDIPIQVSKEHALEFSAVEKFFYNKEHELSSQAFLSSLKNLDTNIPLAKLDKSSLKKIMLPLFALRQVCTHPNTVKGRYLATKRQVSTMKELLEALITKNYTESEEHLRLIVSSLNGMSGIYLLLQNPIEAAAQYRKVMQLSTRFSGKDSEHNLEVDTLQMIHTMHNLADLLDANDNVPPTLRDSSLRNDCRLLEQKYIEKFSNNTLTAYQEANNSQASTNELQSQFKLKEGQWYSDGLDWVIITNLSDELVNKIRNNHDNNQVKCPIELSCERTILYFIANWDEALTNHRVELISRVNRLFTYKENDRYKIIVNQELVQFGTDCHLRREKGATGKKKKCPLCTTNDFLKLYESKLFNMAKRGITFEEMSLQGSWKPTSQELILKSLCSLLRAKNATDTLVKDAEIHIAILENLRKEFKDIRKLWTQIYQQVAAQDELEMCKIKLRLEDPCADQRKKDSKEKALERLSYILENKLDTINMLNEHELDYHMMLLKSDETKGTFNLEKSLGVRSYLETLRKQQYEGQNPDPCPICRNVLEQHWSIFSCGHNYCMDCIHKLLEQTTGNTIVCCVCRQEQTISDVSYIRSGQVKNENIEIAIKGNFPTKIEAIIKFLLELKTEDENVKVLVFSSWITVLKFLKEALVLNDIKTEILLNSKLEERIENFKGPRAQEILSVLSSKFSCETLKNIE</sequence>
<dbReference type="PANTHER" id="PTHR45865">
    <property type="entry name" value="E3 UBIQUITIN-PROTEIN LIGASE SHPRH FAMILY MEMBER"/>
    <property type="match status" value="1"/>
</dbReference>
<dbReference type="GO" id="GO:0061630">
    <property type="term" value="F:ubiquitin protein ligase activity"/>
    <property type="evidence" value="ECO:0007669"/>
    <property type="project" value="TreeGrafter"/>
</dbReference>
<evidence type="ECO:0000256" key="4">
    <source>
        <dbReference type="PROSITE-ProRule" id="PRU00175"/>
    </source>
</evidence>
<dbReference type="SMART" id="SM00487">
    <property type="entry name" value="DEXDc"/>
    <property type="match status" value="1"/>
</dbReference>
<feature type="domain" description="RING-type" evidence="6">
    <location>
        <begin position="1150"/>
        <end position="1193"/>
    </location>
</feature>
<dbReference type="Pfam" id="PF21324">
    <property type="entry name" value="SHPRH_helical-2nd"/>
    <property type="match status" value="1"/>
</dbReference>
<dbReference type="PANTHER" id="PTHR45865:SF1">
    <property type="entry name" value="E3 UBIQUITIN-PROTEIN LIGASE SHPRH"/>
    <property type="match status" value="1"/>
</dbReference>